<reference evidence="2" key="1">
    <citation type="submission" date="2022-10" db="EMBL/GenBank/DDBJ databases">
        <authorList>
            <person name="Chen Y."/>
            <person name="Dougan E. K."/>
            <person name="Chan C."/>
            <person name="Rhodes N."/>
            <person name="Thang M."/>
        </authorList>
    </citation>
    <scope>NUCLEOTIDE SEQUENCE</scope>
</reference>
<dbReference type="EMBL" id="CAMXCT030002761">
    <property type="protein sequence ID" value="CAL4787575.1"/>
    <property type="molecule type" value="Genomic_DNA"/>
</dbReference>
<evidence type="ECO:0000313" key="3">
    <source>
        <dbReference type="EMBL" id="CAL4787575.1"/>
    </source>
</evidence>
<organism evidence="2">
    <name type="scientific">Cladocopium goreaui</name>
    <dbReference type="NCBI Taxonomy" id="2562237"/>
    <lineage>
        <taxon>Eukaryota</taxon>
        <taxon>Sar</taxon>
        <taxon>Alveolata</taxon>
        <taxon>Dinophyceae</taxon>
        <taxon>Suessiales</taxon>
        <taxon>Symbiodiniaceae</taxon>
        <taxon>Cladocopium</taxon>
    </lineage>
</organism>
<keyword evidence="4" id="KW-1185">Reference proteome</keyword>
<gene>
    <name evidence="2" type="ORF">C1SCF055_LOCUS26394</name>
</gene>
<dbReference type="Proteomes" id="UP001152797">
    <property type="component" value="Unassembled WGS sequence"/>
</dbReference>
<comment type="caution">
    <text evidence="2">The sequence shown here is derived from an EMBL/GenBank/DDBJ whole genome shotgun (WGS) entry which is preliminary data.</text>
</comment>
<feature type="region of interest" description="Disordered" evidence="1">
    <location>
        <begin position="1"/>
        <end position="41"/>
    </location>
</feature>
<dbReference type="AlphaFoldDB" id="A0A9P1G500"/>
<feature type="compositionally biased region" description="Low complexity" evidence="1">
    <location>
        <begin position="21"/>
        <end position="33"/>
    </location>
</feature>
<feature type="region of interest" description="Disordered" evidence="1">
    <location>
        <begin position="55"/>
        <end position="74"/>
    </location>
</feature>
<sequence length="152" mass="15908">QEPLGDRSPKGTKRSEISQDGPESSLLSPGGSEQSTFGDGASCCSSSTMLFGASETGSEYDISPTSPRTDGDFDMLKPHTFCAAESIQRPNSTGGLMNNDAVRRSRFLTTEFSGTLSSVRGSSVRSSSAGRVTLQGCNGSAILARRRNMAGN</sequence>
<feature type="compositionally biased region" description="Basic and acidic residues" evidence="1">
    <location>
        <begin position="1"/>
        <end position="17"/>
    </location>
</feature>
<proteinExistence type="predicted"/>
<dbReference type="EMBL" id="CAMXCT020002761">
    <property type="protein sequence ID" value="CAL1153638.1"/>
    <property type="molecule type" value="Genomic_DNA"/>
</dbReference>
<name>A0A9P1G500_9DINO</name>
<evidence type="ECO:0000256" key="1">
    <source>
        <dbReference type="SAM" id="MobiDB-lite"/>
    </source>
</evidence>
<evidence type="ECO:0000313" key="2">
    <source>
        <dbReference type="EMBL" id="CAI4000263.1"/>
    </source>
</evidence>
<protein>
    <submittedName>
        <fullName evidence="2">Uncharacterized protein</fullName>
    </submittedName>
</protein>
<accession>A0A9P1G500</accession>
<feature type="non-terminal residue" evidence="2">
    <location>
        <position position="1"/>
    </location>
</feature>
<evidence type="ECO:0000313" key="4">
    <source>
        <dbReference type="Proteomes" id="UP001152797"/>
    </source>
</evidence>
<dbReference type="EMBL" id="CAMXCT010002761">
    <property type="protein sequence ID" value="CAI4000263.1"/>
    <property type="molecule type" value="Genomic_DNA"/>
</dbReference>
<reference evidence="3 4" key="2">
    <citation type="submission" date="2024-05" db="EMBL/GenBank/DDBJ databases">
        <authorList>
            <person name="Chen Y."/>
            <person name="Shah S."/>
            <person name="Dougan E. K."/>
            <person name="Thang M."/>
            <person name="Chan C."/>
        </authorList>
    </citation>
    <scope>NUCLEOTIDE SEQUENCE [LARGE SCALE GENOMIC DNA]</scope>
</reference>